<evidence type="ECO:0000313" key="16">
    <source>
        <dbReference type="Proteomes" id="UP000243077"/>
    </source>
</evidence>
<dbReference type="Gene3D" id="3.30.870.10">
    <property type="entry name" value="Endonuclease Chain A"/>
    <property type="match status" value="2"/>
</dbReference>
<dbReference type="RefSeq" id="WP_104914138.1">
    <property type="nucleotide sequence ID" value="NZ_CP026923.1"/>
</dbReference>
<accession>A0A2L2BSR6</accession>
<keyword evidence="8" id="KW-0443">Lipid metabolism</keyword>
<dbReference type="PANTHER" id="PTHR21248:SF22">
    <property type="entry name" value="PHOSPHOLIPASE D"/>
    <property type="match status" value="1"/>
</dbReference>
<keyword evidence="5 13" id="KW-0812">Transmembrane</keyword>
<keyword evidence="4 15" id="KW-0808">Transferase</keyword>
<evidence type="ECO:0000256" key="8">
    <source>
        <dbReference type="ARBA" id="ARBA00023098"/>
    </source>
</evidence>
<protein>
    <recommendedName>
        <fullName evidence="12">Cardiolipin synthase</fullName>
        <ecNumber evidence="12">2.7.8.-</ecNumber>
    </recommendedName>
</protein>
<dbReference type="InterPro" id="IPR025202">
    <property type="entry name" value="PLD-like_dom"/>
</dbReference>
<keyword evidence="9 13" id="KW-0472">Membrane</keyword>
<dbReference type="PROSITE" id="PS50035">
    <property type="entry name" value="PLD"/>
    <property type="match status" value="2"/>
</dbReference>
<feature type="transmembrane region" description="Helical" evidence="13">
    <location>
        <begin position="38"/>
        <end position="57"/>
    </location>
</feature>
<feature type="domain" description="PLD phosphodiesterase" evidence="14">
    <location>
        <begin position="246"/>
        <end position="273"/>
    </location>
</feature>
<evidence type="ECO:0000256" key="5">
    <source>
        <dbReference type="ARBA" id="ARBA00022692"/>
    </source>
</evidence>
<dbReference type="GO" id="GO:0005886">
    <property type="term" value="C:plasma membrane"/>
    <property type="evidence" value="ECO:0007669"/>
    <property type="project" value="UniProtKB-SubCell"/>
</dbReference>
<dbReference type="NCBIfam" id="TIGR04265">
    <property type="entry name" value="bac_cardiolipin"/>
    <property type="match status" value="1"/>
</dbReference>
<dbReference type="GO" id="GO:0008808">
    <property type="term" value="F:cardiolipin synthase activity"/>
    <property type="evidence" value="ECO:0007669"/>
    <property type="project" value="UniProtKB-UniRule"/>
</dbReference>
<reference evidence="15 16" key="1">
    <citation type="submission" date="2018-02" db="EMBL/GenBank/DDBJ databases">
        <title>Complete genome of the streamlined marine actinobacterium Pontimonas salivibrio CL-TW6 adapted to coastal planktonic lifestype.</title>
        <authorList>
            <person name="Cho B.C."/>
            <person name="Hardies S.C."/>
            <person name="Jang G.I."/>
            <person name="Hwang C.Y."/>
        </authorList>
    </citation>
    <scope>NUCLEOTIDE SEQUENCE [LARGE SCALE GENOMIC DNA]</scope>
    <source>
        <strain evidence="15 16">CL-TW6</strain>
    </source>
</reference>
<evidence type="ECO:0000259" key="14">
    <source>
        <dbReference type="PROSITE" id="PS50035"/>
    </source>
</evidence>
<keyword evidence="6" id="KW-0677">Repeat</keyword>
<evidence type="ECO:0000256" key="4">
    <source>
        <dbReference type="ARBA" id="ARBA00022679"/>
    </source>
</evidence>
<evidence type="ECO:0000256" key="6">
    <source>
        <dbReference type="ARBA" id="ARBA00022737"/>
    </source>
</evidence>
<dbReference type="Proteomes" id="UP000243077">
    <property type="component" value="Chromosome"/>
</dbReference>
<gene>
    <name evidence="15" type="ORF">C3B54_111768</name>
</gene>
<dbReference type="KEGG" id="psai:C3B54_111768"/>
<evidence type="ECO:0000256" key="9">
    <source>
        <dbReference type="ARBA" id="ARBA00023136"/>
    </source>
</evidence>
<evidence type="ECO:0000256" key="3">
    <source>
        <dbReference type="ARBA" id="ARBA00022516"/>
    </source>
</evidence>
<name>A0A2L2BSR6_9MICO</name>
<feature type="transmembrane region" description="Helical" evidence="13">
    <location>
        <begin position="6"/>
        <end position="26"/>
    </location>
</feature>
<evidence type="ECO:0000256" key="2">
    <source>
        <dbReference type="ARBA" id="ARBA00022475"/>
    </source>
</evidence>
<evidence type="ECO:0000256" key="11">
    <source>
        <dbReference type="ARBA" id="ARBA00023264"/>
    </source>
</evidence>
<dbReference type="GO" id="GO:0032049">
    <property type="term" value="P:cardiolipin biosynthetic process"/>
    <property type="evidence" value="ECO:0007669"/>
    <property type="project" value="UniProtKB-UniRule"/>
</dbReference>
<dbReference type="Pfam" id="PF13396">
    <property type="entry name" value="PLDc_N"/>
    <property type="match status" value="1"/>
</dbReference>
<dbReference type="InterPro" id="IPR001736">
    <property type="entry name" value="PLipase_D/transphosphatidylase"/>
</dbReference>
<organism evidence="15 16">
    <name type="scientific">Pontimonas salivibrio</name>
    <dbReference type="NCBI Taxonomy" id="1159327"/>
    <lineage>
        <taxon>Bacteria</taxon>
        <taxon>Bacillati</taxon>
        <taxon>Actinomycetota</taxon>
        <taxon>Actinomycetes</taxon>
        <taxon>Micrococcales</taxon>
        <taxon>Microbacteriaceae</taxon>
        <taxon>Pontimonas</taxon>
    </lineage>
</organism>
<dbReference type="EC" id="2.7.8.-" evidence="12"/>
<keyword evidence="2" id="KW-1003">Cell membrane</keyword>
<evidence type="ECO:0000313" key="15">
    <source>
        <dbReference type="EMBL" id="AVG24690.1"/>
    </source>
</evidence>
<dbReference type="SMART" id="SM00155">
    <property type="entry name" value="PLDc"/>
    <property type="match status" value="2"/>
</dbReference>
<dbReference type="InterPro" id="IPR027379">
    <property type="entry name" value="CLS_N"/>
</dbReference>
<keyword evidence="16" id="KW-1185">Reference proteome</keyword>
<dbReference type="InterPro" id="IPR022924">
    <property type="entry name" value="Cardiolipin_synthase"/>
</dbReference>
<proteinExistence type="predicted"/>
<feature type="domain" description="PLD phosphodiesterase" evidence="14">
    <location>
        <begin position="431"/>
        <end position="458"/>
    </location>
</feature>
<dbReference type="EMBL" id="CP026923">
    <property type="protein sequence ID" value="AVG24690.1"/>
    <property type="molecule type" value="Genomic_DNA"/>
</dbReference>
<dbReference type="SUPFAM" id="SSF56024">
    <property type="entry name" value="Phospholipase D/nuclease"/>
    <property type="match status" value="2"/>
</dbReference>
<keyword evidence="11" id="KW-1208">Phospholipid metabolism</keyword>
<dbReference type="AlphaFoldDB" id="A0A2L2BSR6"/>
<evidence type="ECO:0000256" key="13">
    <source>
        <dbReference type="SAM" id="Phobius"/>
    </source>
</evidence>
<evidence type="ECO:0000256" key="1">
    <source>
        <dbReference type="ARBA" id="ARBA00004651"/>
    </source>
</evidence>
<evidence type="ECO:0000256" key="10">
    <source>
        <dbReference type="ARBA" id="ARBA00023209"/>
    </source>
</evidence>
<comment type="subcellular location">
    <subcellularLocation>
        <location evidence="1">Cell membrane</location>
        <topology evidence="1">Multi-pass membrane protein</topology>
    </subcellularLocation>
</comment>
<dbReference type="PANTHER" id="PTHR21248">
    <property type="entry name" value="CARDIOLIPIN SYNTHASE"/>
    <property type="match status" value="1"/>
</dbReference>
<evidence type="ECO:0000256" key="7">
    <source>
        <dbReference type="ARBA" id="ARBA00022989"/>
    </source>
</evidence>
<dbReference type="Pfam" id="PF13091">
    <property type="entry name" value="PLDc_2"/>
    <property type="match status" value="2"/>
</dbReference>
<keyword evidence="3" id="KW-0444">Lipid biosynthesis</keyword>
<keyword evidence="10" id="KW-0594">Phospholipid biosynthesis</keyword>
<evidence type="ECO:0000256" key="12">
    <source>
        <dbReference type="NCBIfam" id="TIGR04265"/>
    </source>
</evidence>
<sequence length="518" mass="58322">MSGVEVLAVVLAAIDISFRLIALVIVPRNRRPQTSMAWLLAIFFIPFVAFFAFLAFGSHRLSPTRRRKQETTNRILEVEQRHIPDSIRVAPAELELASGDTSRSGRKTQENNNTRLPLLGQTTRLIAPLVQLNERLGQMAMVRGNRVTLHSDYQATLDDMIADIDRAQRTVHVLFYIMSVDEVTEGFFASLARAKKRGVEVRVLFDQVATARIPGSRALRRRLRAAGVDYRAMLPFQPWRGVYQRPDLRNHRKLLVIDTEVAYTGSQNIIEPGYRRRGSKGLHWSDLMARVEGPLVHSLEALFVTDWYQETDTILETPELTAEPGEDSPAINSAEDTWAQVVPSGPAFEGENNLRLFNGLMYQARKRIVIVSPYLVPDDSMRYAITSAALSGVRVDVYVSAVGDQPLVFYAQHSYYGELLRAGVHIWLYPAPTVLHSKFIVVDGEVAVMGTSNLDMRSFTLNLELSVLLIGQDIITRLESLAENYREASTELTTDKWNQRGQLTRFVEGLARLTATVQ</sequence>
<dbReference type="OrthoDB" id="9762009at2"/>
<keyword evidence="7 13" id="KW-1133">Transmembrane helix</keyword>